<feature type="transmembrane region" description="Helical" evidence="1">
    <location>
        <begin position="498"/>
        <end position="517"/>
    </location>
</feature>
<organism evidence="2 3">
    <name type="scientific">Paractinoplanes rishiriensis</name>
    <dbReference type="NCBI Taxonomy" id="1050105"/>
    <lineage>
        <taxon>Bacteria</taxon>
        <taxon>Bacillati</taxon>
        <taxon>Actinomycetota</taxon>
        <taxon>Actinomycetes</taxon>
        <taxon>Micromonosporales</taxon>
        <taxon>Micromonosporaceae</taxon>
        <taxon>Paractinoplanes</taxon>
    </lineage>
</organism>
<feature type="transmembrane region" description="Helical" evidence="1">
    <location>
        <begin position="523"/>
        <end position="541"/>
    </location>
</feature>
<protein>
    <recommendedName>
        <fullName evidence="4">NACHT domain-containing protein</fullName>
    </recommendedName>
</protein>
<dbReference type="EMBL" id="BOMV01000071">
    <property type="protein sequence ID" value="GIE99249.1"/>
    <property type="molecule type" value="Genomic_DNA"/>
</dbReference>
<gene>
    <name evidence="2" type="ORF">Ari01nite_67140</name>
</gene>
<reference evidence="2" key="1">
    <citation type="submission" date="2021-01" db="EMBL/GenBank/DDBJ databases">
        <title>Whole genome shotgun sequence of Actinoplanes rishiriensis NBRC 108556.</title>
        <authorList>
            <person name="Komaki H."/>
            <person name="Tamura T."/>
        </authorList>
    </citation>
    <scope>NUCLEOTIDE SEQUENCE</scope>
    <source>
        <strain evidence="2">NBRC 108556</strain>
    </source>
</reference>
<evidence type="ECO:0000313" key="2">
    <source>
        <dbReference type="EMBL" id="GIE99249.1"/>
    </source>
</evidence>
<dbReference type="AlphaFoldDB" id="A0A919MXZ8"/>
<evidence type="ECO:0000256" key="1">
    <source>
        <dbReference type="SAM" id="Phobius"/>
    </source>
</evidence>
<accession>A0A919MXZ8</accession>
<dbReference type="Proteomes" id="UP000636960">
    <property type="component" value="Unassembled WGS sequence"/>
</dbReference>
<feature type="transmembrane region" description="Helical" evidence="1">
    <location>
        <begin position="593"/>
        <end position="618"/>
    </location>
</feature>
<evidence type="ECO:0008006" key="4">
    <source>
        <dbReference type="Google" id="ProtNLM"/>
    </source>
</evidence>
<dbReference type="InterPro" id="IPR027417">
    <property type="entry name" value="P-loop_NTPase"/>
</dbReference>
<dbReference type="Gene3D" id="3.40.50.300">
    <property type="entry name" value="P-loop containing nucleotide triphosphate hydrolases"/>
    <property type="match status" value="1"/>
</dbReference>
<keyword evidence="1" id="KW-1133">Transmembrane helix</keyword>
<proteinExistence type="predicted"/>
<keyword evidence="3" id="KW-1185">Reference proteome</keyword>
<keyword evidence="1" id="KW-0812">Transmembrane</keyword>
<dbReference type="SUPFAM" id="SSF52540">
    <property type="entry name" value="P-loop containing nucleoside triphosphate hydrolases"/>
    <property type="match status" value="1"/>
</dbReference>
<feature type="transmembrane region" description="Helical" evidence="1">
    <location>
        <begin position="414"/>
        <end position="438"/>
    </location>
</feature>
<dbReference type="RefSeq" id="WP_203786252.1">
    <property type="nucleotide sequence ID" value="NZ_BOMV01000071.1"/>
</dbReference>
<feature type="transmembrane region" description="Helical" evidence="1">
    <location>
        <begin position="44"/>
        <end position="61"/>
    </location>
</feature>
<sequence length="667" mass="70763">MFARGDRRKLVWWVAAVAFLVALLAALASGPDRLLDTADGLASIGAFVVAVVALAIGIAAARRPGPPAGTGEVCRTLAGIVARRLPLDPDAVVDGPLRVRWQSVEGAVAAPAADVVGASVPGRPTRLRLSGDATDLAATWRQLDAQRVVIVGPPGAGKSTMAALFVRELNRPYRAGAPVAVLLSLAAWTPDPGRDTFDDWLPQQINERYGIDAAVATDLVRDGLIIPVLDGLDEIPDSVRGAALRELRRVLSADGPLLLTCRADEYEAAVEAVGAPLNRALVVAVEPVGAASAIAYLAAGRVDGAQRWGAVEAALTADPDGPLARVLGSPLLIYIAGVVHRAPGADPAGLVALPDQRSVEDHLFARYLPSVYREDPDRATARLAFLARHLSRHESQELRWWEVRHLLPRPRAGLAALAAAVVAAEWLLLAVVLHVSAGRANLEVLKPVLLFGAVAGVVQLFAPPPAPKRFRPNLASLRRQLFGPHPAPKKEPFTRRRAAELVLILAVLFVVLTTPVLQVALGYLLAVPAVVALAVGPSRLVDQLTRTSIDVTAAVQPAEVLRTDRVAAWLQAILAGLATAAVLAFYAGWAVPVLTFAVAALAIAHIAGLTTATGNYFLVRLWYGLRGRLPFGLLPFLADAHRRGVLRQNGAAYQFRHQNLQRYLAGL</sequence>
<feature type="transmembrane region" description="Helical" evidence="1">
    <location>
        <begin position="566"/>
        <end position="587"/>
    </location>
</feature>
<comment type="caution">
    <text evidence="2">The sequence shown here is derived from an EMBL/GenBank/DDBJ whole genome shotgun (WGS) entry which is preliminary data.</text>
</comment>
<name>A0A919MXZ8_9ACTN</name>
<keyword evidence="1" id="KW-0472">Membrane</keyword>
<evidence type="ECO:0000313" key="3">
    <source>
        <dbReference type="Proteomes" id="UP000636960"/>
    </source>
</evidence>